<dbReference type="PANTHER" id="PTHR24291">
    <property type="entry name" value="CYTOCHROME P450 FAMILY 4"/>
    <property type="match status" value="1"/>
</dbReference>
<gene>
    <name evidence="3" type="ORF">CUNI_LOCUS11792</name>
</gene>
<dbReference type="AlphaFoldDB" id="A0A8S3Z9I9"/>
<dbReference type="PANTHER" id="PTHR24291:SF201">
    <property type="entry name" value="CYTOCHROME P450, FAMILY 4, SUBFAMILY B, POLYPEPTIDE 7"/>
    <property type="match status" value="1"/>
</dbReference>
<dbReference type="InterPro" id="IPR002401">
    <property type="entry name" value="Cyt_P450_E_grp-I"/>
</dbReference>
<dbReference type="OrthoDB" id="1470350at2759"/>
<dbReference type="GO" id="GO:0016705">
    <property type="term" value="F:oxidoreductase activity, acting on paired donors, with incorporation or reduction of molecular oxygen"/>
    <property type="evidence" value="ECO:0007669"/>
    <property type="project" value="InterPro"/>
</dbReference>
<keyword evidence="2" id="KW-0812">Transmembrane</keyword>
<comment type="caution">
    <text evidence="3">The sequence shown here is derived from an EMBL/GenBank/DDBJ whole genome shotgun (WGS) entry which is preliminary data.</text>
</comment>
<dbReference type="CDD" id="cd20659">
    <property type="entry name" value="CYP4B_4F-like"/>
    <property type="match status" value="1"/>
</dbReference>
<dbReference type="InterPro" id="IPR050196">
    <property type="entry name" value="Cytochrome_P450_Monoox"/>
</dbReference>
<feature type="transmembrane region" description="Helical" evidence="2">
    <location>
        <begin position="12"/>
        <end position="30"/>
    </location>
</feature>
<dbReference type="GO" id="GO:0020037">
    <property type="term" value="F:heme binding"/>
    <property type="evidence" value="ECO:0007669"/>
    <property type="project" value="InterPro"/>
</dbReference>
<dbReference type="SUPFAM" id="SSF48264">
    <property type="entry name" value="Cytochrome P450"/>
    <property type="match status" value="1"/>
</dbReference>
<dbReference type="PRINTS" id="PR00385">
    <property type="entry name" value="P450"/>
</dbReference>
<proteinExistence type="inferred from homology"/>
<evidence type="ECO:0008006" key="5">
    <source>
        <dbReference type="Google" id="ProtNLM"/>
    </source>
</evidence>
<dbReference type="Pfam" id="PF00067">
    <property type="entry name" value="p450"/>
    <property type="match status" value="1"/>
</dbReference>
<accession>A0A8S3Z9I9</accession>
<keyword evidence="2" id="KW-1133">Transmembrane helix</keyword>
<evidence type="ECO:0000313" key="3">
    <source>
        <dbReference type="EMBL" id="CAG5126234.1"/>
    </source>
</evidence>
<keyword evidence="2" id="KW-0472">Membrane</keyword>
<evidence type="ECO:0000256" key="2">
    <source>
        <dbReference type="SAM" id="Phobius"/>
    </source>
</evidence>
<dbReference type="InterPro" id="IPR036396">
    <property type="entry name" value="Cyt_P450_sf"/>
</dbReference>
<dbReference type="GO" id="GO:0004497">
    <property type="term" value="F:monooxygenase activity"/>
    <property type="evidence" value="ECO:0007669"/>
    <property type="project" value="InterPro"/>
</dbReference>
<dbReference type="InterPro" id="IPR001128">
    <property type="entry name" value="Cyt_P450"/>
</dbReference>
<sequence length="496" mass="56904">MTLKWLPVQANTGSMIVAGLVTVVVTYLLVKIIKFIPYFRFFQALPGVSSYSLIFGNIHMIPKDGEGRIAFCRELMDNHHGKYARIWWGPFWPNLVVYHPETVKVILKSSEPKPRGFGQSYELAIPWIGEGLIVSNGATWARARRLLTPAFHFDVLKHYVEVYNQAVDTLIEKLDKLADSGESFDVCPMITLCTLEIILKCAMSYDVDVQRQGNLEYARAVNELLEGWSTRSRTPYIWPDCIFYLTPSGRRFLKSCNYVHNVAEEIIDKRRQLLEKEGQPEGRRLDFLDILLMARDEDGHPMTTLEIRNEVDTFMFAGHDTTAAGVPWILYTLAQSPEYQAKVQAELDAVLHGRDTHHIQWSDLANLQTLQLCIKESLRLYPPVPFTMRELTQPTEIDGKTIPPGTLITTAIVNLHRNSLVWQDPDVFWPERFLPENLKDVDSFSFNFALNEEKVLIARILHRYKVELAPDAAAVQRSATVILKSDNGIWLRFKRR</sequence>
<organism evidence="3 4">
    <name type="scientific">Candidula unifasciata</name>
    <dbReference type="NCBI Taxonomy" id="100452"/>
    <lineage>
        <taxon>Eukaryota</taxon>
        <taxon>Metazoa</taxon>
        <taxon>Spiralia</taxon>
        <taxon>Lophotrochozoa</taxon>
        <taxon>Mollusca</taxon>
        <taxon>Gastropoda</taxon>
        <taxon>Heterobranchia</taxon>
        <taxon>Euthyneura</taxon>
        <taxon>Panpulmonata</taxon>
        <taxon>Eupulmonata</taxon>
        <taxon>Stylommatophora</taxon>
        <taxon>Helicina</taxon>
        <taxon>Helicoidea</taxon>
        <taxon>Geomitridae</taxon>
        <taxon>Candidula</taxon>
    </lineage>
</organism>
<dbReference type="GO" id="GO:0005506">
    <property type="term" value="F:iron ion binding"/>
    <property type="evidence" value="ECO:0007669"/>
    <property type="project" value="InterPro"/>
</dbReference>
<name>A0A8S3Z9I9_9EUPU</name>
<protein>
    <recommendedName>
        <fullName evidence="5">Cytochrome P450</fullName>
    </recommendedName>
</protein>
<reference evidence="3" key="1">
    <citation type="submission" date="2021-04" db="EMBL/GenBank/DDBJ databases">
        <authorList>
            <consortium name="Molecular Ecology Group"/>
        </authorList>
    </citation>
    <scope>NUCLEOTIDE SEQUENCE</scope>
</reference>
<dbReference type="EMBL" id="CAJHNH020002299">
    <property type="protein sequence ID" value="CAG5126234.1"/>
    <property type="molecule type" value="Genomic_DNA"/>
</dbReference>
<dbReference type="PRINTS" id="PR00463">
    <property type="entry name" value="EP450I"/>
</dbReference>
<evidence type="ECO:0000256" key="1">
    <source>
        <dbReference type="ARBA" id="ARBA00010617"/>
    </source>
</evidence>
<evidence type="ECO:0000313" key="4">
    <source>
        <dbReference type="Proteomes" id="UP000678393"/>
    </source>
</evidence>
<dbReference type="Gene3D" id="1.10.630.10">
    <property type="entry name" value="Cytochrome P450"/>
    <property type="match status" value="1"/>
</dbReference>
<keyword evidence="4" id="KW-1185">Reference proteome</keyword>
<comment type="similarity">
    <text evidence="1">Belongs to the cytochrome P450 family.</text>
</comment>
<dbReference type="Proteomes" id="UP000678393">
    <property type="component" value="Unassembled WGS sequence"/>
</dbReference>